<gene>
    <name evidence="1" type="ORF">S06H3_28420</name>
</gene>
<evidence type="ECO:0000313" key="1">
    <source>
        <dbReference type="EMBL" id="GAI28689.1"/>
    </source>
</evidence>
<dbReference type="EMBL" id="BARV01016583">
    <property type="protein sequence ID" value="GAI28689.1"/>
    <property type="molecule type" value="Genomic_DNA"/>
</dbReference>
<dbReference type="AlphaFoldDB" id="X1PCQ6"/>
<protein>
    <submittedName>
        <fullName evidence="1">Uncharacterized protein</fullName>
    </submittedName>
</protein>
<accession>X1PCQ6</accession>
<sequence length="72" mass="8102">MHQPGLLIKALLDENYAHSQSYNTKEGDLVREHRRGIAPTYGDLLGGERFNPSDPKQLTYAQAKESTVTLFI</sequence>
<proteinExistence type="predicted"/>
<comment type="caution">
    <text evidence="1">The sequence shown here is derived from an EMBL/GenBank/DDBJ whole genome shotgun (WGS) entry which is preliminary data.</text>
</comment>
<organism evidence="1">
    <name type="scientific">marine sediment metagenome</name>
    <dbReference type="NCBI Taxonomy" id="412755"/>
    <lineage>
        <taxon>unclassified sequences</taxon>
        <taxon>metagenomes</taxon>
        <taxon>ecological metagenomes</taxon>
    </lineage>
</organism>
<reference evidence="1" key="1">
    <citation type="journal article" date="2014" name="Front. Microbiol.">
        <title>High frequency of phylogenetically diverse reductive dehalogenase-homologous genes in deep subseafloor sedimentary metagenomes.</title>
        <authorList>
            <person name="Kawai M."/>
            <person name="Futagami T."/>
            <person name="Toyoda A."/>
            <person name="Takaki Y."/>
            <person name="Nishi S."/>
            <person name="Hori S."/>
            <person name="Arai W."/>
            <person name="Tsubouchi T."/>
            <person name="Morono Y."/>
            <person name="Uchiyama I."/>
            <person name="Ito T."/>
            <person name="Fujiyama A."/>
            <person name="Inagaki F."/>
            <person name="Takami H."/>
        </authorList>
    </citation>
    <scope>NUCLEOTIDE SEQUENCE</scope>
    <source>
        <strain evidence="1">Expedition CK06-06</strain>
    </source>
</reference>
<name>X1PCQ6_9ZZZZ</name>